<evidence type="ECO:0000256" key="4">
    <source>
        <dbReference type="ARBA" id="ARBA00023098"/>
    </source>
</evidence>
<comment type="caution">
    <text evidence="7">The sequence shown here is derived from an EMBL/GenBank/DDBJ whole genome shotgun (WGS) entry which is preliminary data.</text>
</comment>
<dbReference type="RefSeq" id="WP_145151172.1">
    <property type="nucleotide sequence ID" value="NZ_VNIM01000036.1"/>
</dbReference>
<dbReference type="Proteomes" id="UP000318681">
    <property type="component" value="Unassembled WGS sequence"/>
</dbReference>
<dbReference type="CDD" id="cd07989">
    <property type="entry name" value="LPLAT_AGPAT-like"/>
    <property type="match status" value="1"/>
</dbReference>
<dbReference type="PANTHER" id="PTHR10434:SF64">
    <property type="entry name" value="1-ACYL-SN-GLYCEROL-3-PHOSPHATE ACYLTRANSFERASE-RELATED"/>
    <property type="match status" value="1"/>
</dbReference>
<comment type="pathway">
    <text evidence="1">Lipid metabolism.</text>
</comment>
<organism evidence="7 8">
    <name type="scientific">Alterirhizorhabdus solaris</name>
    <dbReference type="NCBI Taxonomy" id="2529389"/>
    <lineage>
        <taxon>Bacteria</taxon>
        <taxon>Pseudomonadati</taxon>
        <taxon>Pseudomonadota</taxon>
        <taxon>Alphaproteobacteria</taxon>
        <taxon>Sphingomonadales</taxon>
        <taxon>Rhizorhabdaceae</taxon>
        <taxon>Alterirhizorhabdus</taxon>
    </lineage>
</organism>
<feature type="domain" description="Phospholipid/glycerol acyltransferase" evidence="6">
    <location>
        <begin position="60"/>
        <end position="174"/>
    </location>
</feature>
<dbReference type="GO" id="GO:0003841">
    <property type="term" value="F:1-acylglycerol-3-phosphate O-acyltransferase activity"/>
    <property type="evidence" value="ECO:0007669"/>
    <property type="project" value="TreeGrafter"/>
</dbReference>
<evidence type="ECO:0000256" key="1">
    <source>
        <dbReference type="ARBA" id="ARBA00005189"/>
    </source>
</evidence>
<dbReference type="SMART" id="SM00563">
    <property type="entry name" value="PlsC"/>
    <property type="match status" value="1"/>
</dbReference>
<name>A0A558R4F3_9SPHN</name>
<evidence type="ECO:0000313" key="8">
    <source>
        <dbReference type="Proteomes" id="UP000318681"/>
    </source>
</evidence>
<dbReference type="EMBL" id="VNIM01000036">
    <property type="protein sequence ID" value="TVV74265.1"/>
    <property type="molecule type" value="Genomic_DNA"/>
</dbReference>
<proteinExistence type="predicted"/>
<keyword evidence="3 7" id="KW-0808">Transferase</keyword>
<keyword evidence="4" id="KW-0443">Lipid metabolism</keyword>
<gene>
    <name evidence="7" type="ORF">FOY91_10390</name>
</gene>
<keyword evidence="2" id="KW-0444">Lipid biosynthesis</keyword>
<evidence type="ECO:0000256" key="2">
    <source>
        <dbReference type="ARBA" id="ARBA00022516"/>
    </source>
</evidence>
<keyword evidence="5 7" id="KW-0012">Acyltransferase</keyword>
<evidence type="ECO:0000256" key="3">
    <source>
        <dbReference type="ARBA" id="ARBA00022679"/>
    </source>
</evidence>
<sequence>MRLWLRLARTAGVLAAALPGHALDRARGRPSRQVRRFLGRAGHAFGLRVTVAGEPLDRDVLYLANHVSWLDILALGGATGAAFVSKDDVEGWPVVGWLARQGGTIFIHRQSRAAVRGQADALATALAGGRPVALFPEGTTGNGTALLPFRASLLAAVEAAPPGLRVQPVAIDYGPAARKIAWTGNEGTGGNAKRVGGRPGPLPVTLRFLSPIDPVRAGGRKAIAAAARDAIGAALSASGTIDYRPAP</sequence>
<dbReference type="InterPro" id="IPR002123">
    <property type="entry name" value="Plipid/glycerol_acylTrfase"/>
</dbReference>
<dbReference type="Pfam" id="PF01553">
    <property type="entry name" value="Acyltransferase"/>
    <property type="match status" value="1"/>
</dbReference>
<keyword evidence="8" id="KW-1185">Reference proteome</keyword>
<reference evidence="7 8" key="1">
    <citation type="submission" date="2019-07" db="EMBL/GenBank/DDBJ databases">
        <title>Sphingomonas solaris sp. nov., isolated from a solar panel from Boston, Massachusetts.</title>
        <authorList>
            <person name="Tanner K."/>
            <person name="Pascual J."/>
            <person name="Mancuso C."/>
            <person name="Pereto J."/>
            <person name="Khalil A."/>
            <person name="Vilanova C."/>
        </authorList>
    </citation>
    <scope>NUCLEOTIDE SEQUENCE [LARGE SCALE GENOMIC DNA]</scope>
    <source>
        <strain evidence="7 8">R4DWN</strain>
    </source>
</reference>
<evidence type="ECO:0000313" key="7">
    <source>
        <dbReference type="EMBL" id="TVV74265.1"/>
    </source>
</evidence>
<evidence type="ECO:0000256" key="5">
    <source>
        <dbReference type="ARBA" id="ARBA00023315"/>
    </source>
</evidence>
<evidence type="ECO:0000259" key="6">
    <source>
        <dbReference type="SMART" id="SM00563"/>
    </source>
</evidence>
<accession>A0A558R4F3</accession>
<dbReference type="SUPFAM" id="SSF69593">
    <property type="entry name" value="Glycerol-3-phosphate (1)-acyltransferase"/>
    <property type="match status" value="1"/>
</dbReference>
<dbReference type="AlphaFoldDB" id="A0A558R4F3"/>
<dbReference type="PANTHER" id="PTHR10434">
    <property type="entry name" value="1-ACYL-SN-GLYCEROL-3-PHOSPHATE ACYLTRANSFERASE"/>
    <property type="match status" value="1"/>
</dbReference>
<dbReference type="GO" id="GO:0006654">
    <property type="term" value="P:phosphatidic acid biosynthetic process"/>
    <property type="evidence" value="ECO:0007669"/>
    <property type="project" value="TreeGrafter"/>
</dbReference>
<protein>
    <submittedName>
        <fullName evidence="7">1-acyl-sn-glycerol-3-phosphate acyltransferase</fullName>
    </submittedName>
</protein>
<dbReference type="OrthoDB" id="9806880at2"/>